<gene>
    <name evidence="1" type="ORF">SAMN04244570_3451</name>
</gene>
<protein>
    <submittedName>
        <fullName evidence="1">Uncharacterized protein</fullName>
    </submittedName>
</protein>
<dbReference type="Proteomes" id="UP000190042">
    <property type="component" value="Unassembled WGS sequence"/>
</dbReference>
<keyword evidence="2" id="KW-1185">Reference proteome</keyword>
<accession>A0A1T4YS48</accession>
<proteinExistence type="predicted"/>
<name>A0A1T4YS48_9BACL</name>
<sequence length="40" mass="4747">MWVITLFEQKNVRIFEYADKAEATDALKNFSKYALLSYTK</sequence>
<dbReference type="RefSeq" id="WP_281250678.1">
    <property type="nucleotide sequence ID" value="NZ_FUYJ01000008.1"/>
</dbReference>
<organism evidence="1 2">
    <name type="scientific">Sporosarcina newyorkensis</name>
    <dbReference type="NCBI Taxonomy" id="759851"/>
    <lineage>
        <taxon>Bacteria</taxon>
        <taxon>Bacillati</taxon>
        <taxon>Bacillota</taxon>
        <taxon>Bacilli</taxon>
        <taxon>Bacillales</taxon>
        <taxon>Caryophanaceae</taxon>
        <taxon>Sporosarcina</taxon>
    </lineage>
</organism>
<reference evidence="2" key="1">
    <citation type="submission" date="2017-02" db="EMBL/GenBank/DDBJ databases">
        <authorList>
            <person name="Varghese N."/>
            <person name="Submissions S."/>
        </authorList>
    </citation>
    <scope>NUCLEOTIDE SEQUENCE [LARGE SCALE GENOMIC DNA]</scope>
    <source>
        <strain evidence="2">DSM 23966</strain>
    </source>
</reference>
<evidence type="ECO:0000313" key="2">
    <source>
        <dbReference type="Proteomes" id="UP000190042"/>
    </source>
</evidence>
<dbReference type="AlphaFoldDB" id="A0A1T4YS48"/>
<dbReference type="EMBL" id="FUYJ01000008">
    <property type="protein sequence ID" value="SKB04560.1"/>
    <property type="molecule type" value="Genomic_DNA"/>
</dbReference>
<evidence type="ECO:0000313" key="1">
    <source>
        <dbReference type="EMBL" id="SKB04560.1"/>
    </source>
</evidence>